<proteinExistence type="predicted"/>
<keyword evidence="3" id="KW-1185">Reference proteome</keyword>
<evidence type="ECO:0000256" key="1">
    <source>
        <dbReference type="SAM" id="Phobius"/>
    </source>
</evidence>
<sequence>MREQQERQRRTADTASVDPRSRAFLADSMRGISRVMAIFAEDGRFGVQAAAAAAAEGGAQTATGAVGPDALGHYPRRPPRGRKGVHPFRKWMWWVLPHVNVEGIGRVPIASLGGGGLCLLVSVVLFAGASQPHAVWVSCASIAVGTLVWSIIPTTNPRKAQPRRSLRSCRRNIGTLSTRQTSSVSSPAGKQLWHLTHRLSSPCQCPCVDREMYISSKMTRLAADPCQNLPNMEYSSGRRHNYGVVWRCLPSDSVRSSCPCTSFYWDLRFELTAVFMDDISPLGFESVHHHDARVSSEHCLCL</sequence>
<dbReference type="EMBL" id="JAKELL010000008">
    <property type="protein sequence ID" value="KAH8996625.1"/>
    <property type="molecule type" value="Genomic_DNA"/>
</dbReference>
<protein>
    <submittedName>
        <fullName evidence="2">Uncharacterized protein</fullName>
    </submittedName>
</protein>
<evidence type="ECO:0000313" key="3">
    <source>
        <dbReference type="Proteomes" id="UP001201163"/>
    </source>
</evidence>
<organism evidence="2 3">
    <name type="scientific">Lactarius akahatsu</name>
    <dbReference type="NCBI Taxonomy" id="416441"/>
    <lineage>
        <taxon>Eukaryota</taxon>
        <taxon>Fungi</taxon>
        <taxon>Dikarya</taxon>
        <taxon>Basidiomycota</taxon>
        <taxon>Agaricomycotina</taxon>
        <taxon>Agaricomycetes</taxon>
        <taxon>Russulales</taxon>
        <taxon>Russulaceae</taxon>
        <taxon>Lactarius</taxon>
    </lineage>
</organism>
<reference evidence="2" key="1">
    <citation type="submission" date="2022-01" db="EMBL/GenBank/DDBJ databases">
        <title>Comparative genomics reveals a dynamic genome evolution in the ectomycorrhizal milk-cap (Lactarius) mushrooms.</title>
        <authorList>
            <consortium name="DOE Joint Genome Institute"/>
            <person name="Lebreton A."/>
            <person name="Tang N."/>
            <person name="Kuo A."/>
            <person name="LaButti K."/>
            <person name="Drula E."/>
            <person name="Barry K."/>
            <person name="Clum A."/>
            <person name="Lipzen A."/>
            <person name="Mousain D."/>
            <person name="Ng V."/>
            <person name="Wang R."/>
            <person name="Wang X."/>
            <person name="Dai Y."/>
            <person name="Henrissat B."/>
            <person name="Grigoriev I.V."/>
            <person name="Guerin-Laguette A."/>
            <person name="Yu F."/>
            <person name="Martin F.M."/>
        </authorList>
    </citation>
    <scope>NUCLEOTIDE SEQUENCE</scope>
    <source>
        <strain evidence="2">QP</strain>
    </source>
</reference>
<feature type="transmembrane region" description="Helical" evidence="1">
    <location>
        <begin position="135"/>
        <end position="154"/>
    </location>
</feature>
<feature type="transmembrane region" description="Helical" evidence="1">
    <location>
        <begin position="109"/>
        <end position="129"/>
    </location>
</feature>
<evidence type="ECO:0000313" key="2">
    <source>
        <dbReference type="EMBL" id="KAH8996625.1"/>
    </source>
</evidence>
<dbReference type="AlphaFoldDB" id="A0AAD4QG24"/>
<accession>A0AAD4QG24</accession>
<keyword evidence="1" id="KW-1133">Transmembrane helix</keyword>
<name>A0AAD4QG24_9AGAM</name>
<dbReference type="Proteomes" id="UP001201163">
    <property type="component" value="Unassembled WGS sequence"/>
</dbReference>
<comment type="caution">
    <text evidence="2">The sequence shown here is derived from an EMBL/GenBank/DDBJ whole genome shotgun (WGS) entry which is preliminary data.</text>
</comment>
<keyword evidence="1" id="KW-0812">Transmembrane</keyword>
<keyword evidence="1" id="KW-0472">Membrane</keyword>
<gene>
    <name evidence="2" type="ORF">EDB92DRAFT_1509069</name>
</gene>